<organism evidence="1 2">
    <name type="scientific">Comamonas brasiliensis</name>
    <dbReference type="NCBI Taxonomy" id="1812482"/>
    <lineage>
        <taxon>Bacteria</taxon>
        <taxon>Pseudomonadati</taxon>
        <taxon>Pseudomonadota</taxon>
        <taxon>Betaproteobacteria</taxon>
        <taxon>Burkholderiales</taxon>
        <taxon>Comamonadaceae</taxon>
        <taxon>Comamonas</taxon>
    </lineage>
</organism>
<comment type="caution">
    <text evidence="1">The sequence shown here is derived from an EMBL/GenBank/DDBJ whole genome shotgun (WGS) entry which is preliminary data.</text>
</comment>
<gene>
    <name evidence="1" type="ORF">DJFAAGMI_01304</name>
</gene>
<sequence>MNARVPVYAGPTCNPHADAEAWEDEQEAAAALHAEAERQAPLIVLAALQGIAKPCDWFKDIVFANRGWSADEILHEGVASDDSTADAYAELMVCPGPKSMLQLKQRMADWFGAQHAFSIYAAHMESLQ</sequence>
<reference evidence="1 2" key="1">
    <citation type="submission" date="2020-03" db="EMBL/GenBank/DDBJ databases">
        <title>The role of nitrogen metabolism on polyethylene biodegradation.</title>
        <authorList>
            <person name="Peixoto J."/>
            <person name="Vizzotto C.S."/>
            <person name="Ramos A."/>
            <person name="Alves G."/>
            <person name="Steindorff A."/>
            <person name="Kruger R."/>
        </authorList>
    </citation>
    <scope>NUCLEOTIDE SEQUENCE [LARGE SCALE GENOMIC DNA]</scope>
    <source>
        <strain evidence="1 2">PE63</strain>
    </source>
</reference>
<protein>
    <submittedName>
        <fullName evidence="1">Uncharacterized protein</fullName>
    </submittedName>
</protein>
<dbReference type="EMBL" id="JAANES010000001">
    <property type="protein sequence ID" value="MBS3018572.1"/>
    <property type="molecule type" value="Genomic_DNA"/>
</dbReference>
<proteinExistence type="predicted"/>
<dbReference type="RefSeq" id="WP_211456424.1">
    <property type="nucleotide sequence ID" value="NZ_JAANES010000001.1"/>
</dbReference>
<evidence type="ECO:0000313" key="1">
    <source>
        <dbReference type="EMBL" id="MBS3018572.1"/>
    </source>
</evidence>
<name>A0ABS5LQG7_9BURK</name>
<evidence type="ECO:0000313" key="2">
    <source>
        <dbReference type="Proteomes" id="UP001647436"/>
    </source>
</evidence>
<accession>A0ABS5LQG7</accession>
<keyword evidence="2" id="KW-1185">Reference proteome</keyword>
<dbReference type="Proteomes" id="UP001647436">
    <property type="component" value="Unassembled WGS sequence"/>
</dbReference>